<dbReference type="Proteomes" id="UP001642540">
    <property type="component" value="Unassembled WGS sequence"/>
</dbReference>
<evidence type="ECO:0000313" key="1">
    <source>
        <dbReference type="EMBL" id="CAL8120053.1"/>
    </source>
</evidence>
<sequence>MFRKGFKGLRKKLSGLRTHGQDDAHSCASKIARLNDSSTEAATPVQEVVVEDQMEVDEEDETVNNFSGITGAASQLSPHGDWRGLSSFAILDTCCVGSQAVFNSSTSPTTWESYVRQNNKMRRRISHPVRENLRLMSEESNHPKFPPTTIISECMHSTFPVRQKDIRSHEFSPESVIDLYPGLKDYYELQREFERVVKKDVAVFEQKFRTLVDRYCYGSMALKHKFCFAHLECVEARRILLDATEEEDRKLSASIVIICCTETGGEWLKILFLQKKKEEKDLGAQRNESPDFAPCFSRIFLRTGLFEPRSSDVYMQTKEVLTSLQFHEAFFSSFYLNAVFRIEVEDETFKKIYHALNHALYSTPDLAKGIQSAAYGNIVGRSFH</sequence>
<accession>A0ABP1R540</accession>
<reference evidence="1 2" key="1">
    <citation type="submission" date="2024-08" db="EMBL/GenBank/DDBJ databases">
        <authorList>
            <person name="Cucini C."/>
            <person name="Frati F."/>
        </authorList>
    </citation>
    <scope>NUCLEOTIDE SEQUENCE [LARGE SCALE GENOMIC DNA]</scope>
</reference>
<keyword evidence="2" id="KW-1185">Reference proteome</keyword>
<name>A0ABP1R540_9HEXA</name>
<dbReference type="EMBL" id="CAXLJM020000062">
    <property type="protein sequence ID" value="CAL8120053.1"/>
    <property type="molecule type" value="Genomic_DNA"/>
</dbReference>
<comment type="caution">
    <text evidence="1">The sequence shown here is derived from an EMBL/GenBank/DDBJ whole genome shotgun (WGS) entry which is preliminary data.</text>
</comment>
<gene>
    <name evidence="1" type="ORF">ODALV1_LOCUS18829</name>
</gene>
<evidence type="ECO:0000313" key="2">
    <source>
        <dbReference type="Proteomes" id="UP001642540"/>
    </source>
</evidence>
<proteinExistence type="predicted"/>
<organism evidence="1 2">
    <name type="scientific">Orchesella dallaii</name>
    <dbReference type="NCBI Taxonomy" id="48710"/>
    <lineage>
        <taxon>Eukaryota</taxon>
        <taxon>Metazoa</taxon>
        <taxon>Ecdysozoa</taxon>
        <taxon>Arthropoda</taxon>
        <taxon>Hexapoda</taxon>
        <taxon>Collembola</taxon>
        <taxon>Entomobryomorpha</taxon>
        <taxon>Entomobryoidea</taxon>
        <taxon>Orchesellidae</taxon>
        <taxon>Orchesellinae</taxon>
        <taxon>Orchesella</taxon>
    </lineage>
</organism>
<protein>
    <submittedName>
        <fullName evidence="1">Uncharacterized protein</fullName>
    </submittedName>
</protein>